<evidence type="ECO:0000313" key="9">
    <source>
        <dbReference type="Proteomes" id="UP000567179"/>
    </source>
</evidence>
<evidence type="ECO:0000313" key="8">
    <source>
        <dbReference type="EMBL" id="KAF5328359.1"/>
    </source>
</evidence>
<dbReference type="PANTHER" id="PTHR47338:SF29">
    <property type="entry name" value="ZN(2)-C6 FUNGAL-TYPE DOMAIN-CONTAINING PROTEIN"/>
    <property type="match status" value="1"/>
</dbReference>
<keyword evidence="4" id="KW-0804">Transcription</keyword>
<protein>
    <recommendedName>
        <fullName evidence="7">Zn(2)-C6 fungal-type domain-containing protein</fullName>
    </recommendedName>
</protein>
<dbReference type="SUPFAM" id="SSF57701">
    <property type="entry name" value="Zn2/Cys6 DNA-binding domain"/>
    <property type="match status" value="1"/>
</dbReference>
<dbReference type="GO" id="GO:0006351">
    <property type="term" value="P:DNA-templated transcription"/>
    <property type="evidence" value="ECO:0007669"/>
    <property type="project" value="InterPro"/>
</dbReference>
<name>A0A8H5BSD5_9AGAR</name>
<dbReference type="Proteomes" id="UP000567179">
    <property type="component" value="Unassembled WGS sequence"/>
</dbReference>
<dbReference type="GO" id="GO:0000981">
    <property type="term" value="F:DNA-binding transcription factor activity, RNA polymerase II-specific"/>
    <property type="evidence" value="ECO:0007669"/>
    <property type="project" value="InterPro"/>
</dbReference>
<comment type="subcellular location">
    <subcellularLocation>
        <location evidence="1">Nucleus</location>
    </subcellularLocation>
</comment>
<dbReference type="AlphaFoldDB" id="A0A8H5BSD5"/>
<accession>A0A8H5BSD5</accession>
<dbReference type="InterPro" id="IPR036864">
    <property type="entry name" value="Zn2-C6_fun-type_DNA-bd_sf"/>
</dbReference>
<dbReference type="GO" id="GO:0008270">
    <property type="term" value="F:zinc ion binding"/>
    <property type="evidence" value="ECO:0007669"/>
    <property type="project" value="InterPro"/>
</dbReference>
<feature type="region of interest" description="Disordered" evidence="6">
    <location>
        <begin position="31"/>
        <end position="51"/>
    </location>
</feature>
<reference evidence="8 9" key="1">
    <citation type="journal article" date="2020" name="ISME J.">
        <title>Uncovering the hidden diversity of litter-decomposition mechanisms in mushroom-forming fungi.</title>
        <authorList>
            <person name="Floudas D."/>
            <person name="Bentzer J."/>
            <person name="Ahren D."/>
            <person name="Johansson T."/>
            <person name="Persson P."/>
            <person name="Tunlid A."/>
        </authorList>
    </citation>
    <scope>NUCLEOTIDE SEQUENCE [LARGE SCALE GENOMIC DNA]</scope>
    <source>
        <strain evidence="8 9">CBS 101986</strain>
    </source>
</reference>
<keyword evidence="3" id="KW-0805">Transcription regulation</keyword>
<dbReference type="PANTHER" id="PTHR47338">
    <property type="entry name" value="ZN(II)2CYS6 TRANSCRIPTION FACTOR (EUROFUNG)-RELATED"/>
    <property type="match status" value="1"/>
</dbReference>
<keyword evidence="9" id="KW-1185">Reference proteome</keyword>
<evidence type="ECO:0000256" key="3">
    <source>
        <dbReference type="ARBA" id="ARBA00023015"/>
    </source>
</evidence>
<comment type="caution">
    <text evidence="8">The sequence shown here is derived from an EMBL/GenBank/DDBJ whole genome shotgun (WGS) entry which is preliminary data.</text>
</comment>
<dbReference type="OrthoDB" id="2309723at2759"/>
<dbReference type="InterPro" id="IPR007219">
    <property type="entry name" value="XnlR_reg_dom"/>
</dbReference>
<keyword evidence="2" id="KW-0479">Metal-binding</keyword>
<dbReference type="GO" id="GO:0003677">
    <property type="term" value="F:DNA binding"/>
    <property type="evidence" value="ECO:0007669"/>
    <property type="project" value="InterPro"/>
</dbReference>
<dbReference type="InterPro" id="IPR050815">
    <property type="entry name" value="TF_fung"/>
</dbReference>
<dbReference type="Pfam" id="PF04082">
    <property type="entry name" value="Fungal_trans"/>
    <property type="match status" value="1"/>
</dbReference>
<feature type="compositionally biased region" description="Low complexity" evidence="6">
    <location>
        <begin position="31"/>
        <end position="49"/>
    </location>
</feature>
<organism evidence="8 9">
    <name type="scientific">Psilocybe cf. subviscida</name>
    <dbReference type="NCBI Taxonomy" id="2480587"/>
    <lineage>
        <taxon>Eukaryota</taxon>
        <taxon>Fungi</taxon>
        <taxon>Dikarya</taxon>
        <taxon>Basidiomycota</taxon>
        <taxon>Agaricomycotina</taxon>
        <taxon>Agaricomycetes</taxon>
        <taxon>Agaricomycetidae</taxon>
        <taxon>Agaricales</taxon>
        <taxon>Agaricineae</taxon>
        <taxon>Strophariaceae</taxon>
        <taxon>Psilocybe</taxon>
    </lineage>
</organism>
<dbReference type="PROSITE" id="PS00463">
    <property type="entry name" value="ZN2_CY6_FUNGAL_1"/>
    <property type="match status" value="1"/>
</dbReference>
<evidence type="ECO:0000256" key="4">
    <source>
        <dbReference type="ARBA" id="ARBA00023163"/>
    </source>
</evidence>
<dbReference type="CDD" id="cd00067">
    <property type="entry name" value="GAL4"/>
    <property type="match status" value="1"/>
</dbReference>
<evidence type="ECO:0000259" key="7">
    <source>
        <dbReference type="PROSITE" id="PS50048"/>
    </source>
</evidence>
<dbReference type="EMBL" id="JAACJJ010000004">
    <property type="protein sequence ID" value="KAF5328359.1"/>
    <property type="molecule type" value="Genomic_DNA"/>
</dbReference>
<evidence type="ECO:0000256" key="1">
    <source>
        <dbReference type="ARBA" id="ARBA00004123"/>
    </source>
</evidence>
<feature type="domain" description="Zn(2)-C6 fungal-type" evidence="7">
    <location>
        <begin position="57"/>
        <end position="89"/>
    </location>
</feature>
<dbReference type="InterPro" id="IPR001138">
    <property type="entry name" value="Zn2Cys6_DnaBD"/>
</dbReference>
<dbReference type="PROSITE" id="PS50048">
    <property type="entry name" value="ZN2_CY6_FUNGAL_2"/>
    <property type="match status" value="1"/>
</dbReference>
<dbReference type="CDD" id="cd12148">
    <property type="entry name" value="fungal_TF_MHR"/>
    <property type="match status" value="1"/>
</dbReference>
<dbReference type="Gene3D" id="4.10.240.10">
    <property type="entry name" value="Zn(2)-C6 fungal-type DNA-binding domain"/>
    <property type="match status" value="1"/>
</dbReference>
<feature type="region of interest" description="Disordered" evidence="6">
    <location>
        <begin position="398"/>
        <end position="425"/>
    </location>
</feature>
<sequence>MEPVYYGHHYSSLASLSSSDTIFCVPHLRSNMASSSSSSSKQPPRSSTPGYLPRGGACFSCRRRKMRCDGNHPVCGQCERAGRLEDCEYTSGHEKSTVQILEENITRLEARIRELQNPELNNAPVTLHQPYAVQDPPRNIAEPLVKGFLVHASELGFFLNKKKFYESMMLSQPVGNSARPSPALIYTVYLWGIRLSDDPAVKKYEPAYLHRATQDAATALSGSHPHRIMHSLQAEVLLSAYFFACGRFFEGKYHVATAVSTLFSAGLHKIRAVSAMAPSLSSSGRLEPPRDSMDEAQRILCCWTALILDKSWAIALDHSPNFEYSTHPVSAKIDTPWPLELEDGTSIPPQVRTSDTIQNFLESRLSNDHGVSTWAIQAKASILWERALLFARKISGSRSHSPLISDTSSSNQEGTSPTQSSLDPSQVDLQPLMHEFGAYTALIDSVFTQLPPGNAQTILSSARSSERGRRLGVAYTLLHLAVVVLHGPFAYAGRSDTSRHQRVASARQIMEMAIALRAMNAGYLNPIIGTAWVEAAQVCYDEIARIRSLRAGGLQTNDDVALLALVRQAIGAMAGFGSNMPLISFQVSKIQETFQSV</sequence>
<dbReference type="Pfam" id="PF00172">
    <property type="entry name" value="Zn_clus"/>
    <property type="match status" value="1"/>
</dbReference>
<dbReference type="GO" id="GO:0005634">
    <property type="term" value="C:nucleus"/>
    <property type="evidence" value="ECO:0007669"/>
    <property type="project" value="UniProtKB-SubCell"/>
</dbReference>
<keyword evidence="5" id="KW-0539">Nucleus</keyword>
<evidence type="ECO:0000256" key="2">
    <source>
        <dbReference type="ARBA" id="ARBA00022723"/>
    </source>
</evidence>
<evidence type="ECO:0000256" key="6">
    <source>
        <dbReference type="SAM" id="MobiDB-lite"/>
    </source>
</evidence>
<gene>
    <name evidence="8" type="ORF">D9619_013286</name>
</gene>
<proteinExistence type="predicted"/>
<evidence type="ECO:0000256" key="5">
    <source>
        <dbReference type="ARBA" id="ARBA00023242"/>
    </source>
</evidence>
<dbReference type="SMART" id="SM00066">
    <property type="entry name" value="GAL4"/>
    <property type="match status" value="1"/>
</dbReference>